<comment type="caution">
    <text evidence="2">The sequence shown here is derived from an EMBL/GenBank/DDBJ whole genome shotgun (WGS) entry which is preliminary data.</text>
</comment>
<keyword evidence="1" id="KW-0732">Signal</keyword>
<gene>
    <name evidence="2" type="ORF">WA026_012619</name>
</gene>
<dbReference type="AlphaFoldDB" id="A0AAW1U857"/>
<protein>
    <submittedName>
        <fullName evidence="2">Uncharacterized protein</fullName>
    </submittedName>
</protein>
<accession>A0AAW1U857</accession>
<reference evidence="2 3" key="1">
    <citation type="submission" date="2023-03" db="EMBL/GenBank/DDBJ databases">
        <title>Genome insight into feeding habits of ladybird beetles.</title>
        <authorList>
            <person name="Li H.-S."/>
            <person name="Huang Y.-H."/>
            <person name="Pang H."/>
        </authorList>
    </citation>
    <scope>NUCLEOTIDE SEQUENCE [LARGE SCALE GENOMIC DNA]</scope>
    <source>
        <strain evidence="2">SYSU_2023b</strain>
        <tissue evidence="2">Whole body</tissue>
    </source>
</reference>
<sequence>MSSHCPFYHLILLYLYWMQAKQFIRSAATVLKQCKIIVWDECTVISNKHFPSFHVQHTPVKSTYVDSLQTLSEELQGIDTPFHTANGQASGGSPLGFHELFNEFRVHEGLHSMDDILGVIIDPDGMSFNDLKPIYKEFLLKLSVTLTKDELYQRSKSIMRRQRKKILRKTKSKTHRLRIGSKFRRLKHVFQRGLKWKLYKRPKKQKIEIDTVQTKLPESTISSSSYDTRHFTPKEDIQVYKKQTQKKKCDGRTDRLSTSEESDFLSIRRQKVQVISNGNQNRNSSSGYVSCSDCSYNSDSCTCTSADKCYCSLGNKQVHNKNKCKPKQGKVSSSGNRYFAEDTLTFCDCDTDSCAESNKCYCLRPTRKATLLEQLKQRGFVPPAEKPKKLCKRDSNTKSSKSLEYMHNPNEMYQAKINSLLRPIDPYYNYTFQNVCGEKHNGYCESLPAQYDFLSSNENFRKYRDIGILPRALSESEQLRSLDQSSSKAYKSTRYGAAKKDKSIQASSIAASTTCNEALSVKKTAEIAALFADMRLIQTTDMKNLEELVNPMVVSNNVYNKFRNNNSVTCRSMTYADISTSGRQERMIQNSLYGTGRNFQKVGNPKLFNSKNGLYTIQSQSDDSRRSSNSRSKEEKGFFLETNSHYHRLDADRNSLENSLGYLP</sequence>
<dbReference type="PANTHER" id="PTHR21219">
    <property type="entry name" value="FI19613P1"/>
    <property type="match status" value="1"/>
</dbReference>
<dbReference type="Proteomes" id="UP001431783">
    <property type="component" value="Unassembled WGS sequence"/>
</dbReference>
<evidence type="ECO:0000313" key="3">
    <source>
        <dbReference type="Proteomes" id="UP001431783"/>
    </source>
</evidence>
<evidence type="ECO:0000313" key="2">
    <source>
        <dbReference type="EMBL" id="KAK9876320.1"/>
    </source>
</evidence>
<proteinExistence type="predicted"/>
<feature type="chain" id="PRO_5043318160" evidence="1">
    <location>
        <begin position="21"/>
        <end position="664"/>
    </location>
</feature>
<name>A0AAW1U857_9CUCU</name>
<dbReference type="PANTHER" id="PTHR21219:SF4">
    <property type="entry name" value="PID DOMAIN-CONTAINING PROTEIN"/>
    <property type="match status" value="1"/>
</dbReference>
<organism evidence="2 3">
    <name type="scientific">Henosepilachna vigintioctopunctata</name>
    <dbReference type="NCBI Taxonomy" id="420089"/>
    <lineage>
        <taxon>Eukaryota</taxon>
        <taxon>Metazoa</taxon>
        <taxon>Ecdysozoa</taxon>
        <taxon>Arthropoda</taxon>
        <taxon>Hexapoda</taxon>
        <taxon>Insecta</taxon>
        <taxon>Pterygota</taxon>
        <taxon>Neoptera</taxon>
        <taxon>Endopterygota</taxon>
        <taxon>Coleoptera</taxon>
        <taxon>Polyphaga</taxon>
        <taxon>Cucujiformia</taxon>
        <taxon>Coccinelloidea</taxon>
        <taxon>Coccinellidae</taxon>
        <taxon>Epilachninae</taxon>
        <taxon>Epilachnini</taxon>
        <taxon>Henosepilachna</taxon>
    </lineage>
</organism>
<dbReference type="EMBL" id="JARQZJ010000036">
    <property type="protein sequence ID" value="KAK9876320.1"/>
    <property type="molecule type" value="Genomic_DNA"/>
</dbReference>
<evidence type="ECO:0000256" key="1">
    <source>
        <dbReference type="SAM" id="SignalP"/>
    </source>
</evidence>
<feature type="signal peptide" evidence="1">
    <location>
        <begin position="1"/>
        <end position="20"/>
    </location>
</feature>
<keyword evidence="3" id="KW-1185">Reference proteome</keyword>